<dbReference type="AlphaFoldDB" id="X6MX45"/>
<keyword evidence="2" id="KW-1185">Reference proteome</keyword>
<dbReference type="Gene3D" id="3.40.50.300">
    <property type="entry name" value="P-loop containing nucleotide triphosphate hydrolases"/>
    <property type="match status" value="1"/>
</dbReference>
<reference evidence="1 2" key="1">
    <citation type="journal article" date="2013" name="Curr. Biol.">
        <title>The Genome of the Foraminiferan Reticulomyxa filosa.</title>
        <authorList>
            <person name="Glockner G."/>
            <person name="Hulsmann N."/>
            <person name="Schleicher M."/>
            <person name="Noegel A.A."/>
            <person name="Eichinger L."/>
            <person name="Gallinger C."/>
            <person name="Pawlowski J."/>
            <person name="Sierra R."/>
            <person name="Euteneuer U."/>
            <person name="Pillet L."/>
            <person name="Moustafa A."/>
            <person name="Platzer M."/>
            <person name="Groth M."/>
            <person name="Szafranski K."/>
            <person name="Schliwa M."/>
        </authorList>
    </citation>
    <scope>NUCLEOTIDE SEQUENCE [LARGE SCALE GENOMIC DNA]</scope>
</reference>
<proteinExistence type="predicted"/>
<sequence length="154" mass="18158">KKKKKKKKKKGDLRKWMKAFEIKSCMLIWVISLTGIVEDLTYLRNNLEYFEKVQGNASLSRCNFLIIMNDSLEDEVYKLIKKKGGFPLTEAEKTTDFKAITELIEKAFTQRFEQKSDGSTFTRLLTFYYSHLCDNKLLVHIHSRFSHHHDICKS</sequence>
<dbReference type="Proteomes" id="UP000023152">
    <property type="component" value="Unassembled WGS sequence"/>
</dbReference>
<dbReference type="InterPro" id="IPR027417">
    <property type="entry name" value="P-loop_NTPase"/>
</dbReference>
<dbReference type="EMBL" id="ASPP01015320">
    <property type="protein sequence ID" value="ETO18211.1"/>
    <property type="molecule type" value="Genomic_DNA"/>
</dbReference>
<feature type="non-terminal residue" evidence="1">
    <location>
        <position position="1"/>
    </location>
</feature>
<protein>
    <submittedName>
        <fullName evidence="1">Uncharacterized protein</fullName>
    </submittedName>
</protein>
<comment type="caution">
    <text evidence="1">The sequence shown here is derived from an EMBL/GenBank/DDBJ whole genome shotgun (WGS) entry which is preliminary data.</text>
</comment>
<evidence type="ECO:0000313" key="1">
    <source>
        <dbReference type="EMBL" id="ETO18211.1"/>
    </source>
</evidence>
<gene>
    <name evidence="1" type="ORF">RFI_19066</name>
</gene>
<evidence type="ECO:0000313" key="2">
    <source>
        <dbReference type="Proteomes" id="UP000023152"/>
    </source>
</evidence>
<organism evidence="1 2">
    <name type="scientific">Reticulomyxa filosa</name>
    <dbReference type="NCBI Taxonomy" id="46433"/>
    <lineage>
        <taxon>Eukaryota</taxon>
        <taxon>Sar</taxon>
        <taxon>Rhizaria</taxon>
        <taxon>Retaria</taxon>
        <taxon>Foraminifera</taxon>
        <taxon>Monothalamids</taxon>
        <taxon>Reticulomyxidae</taxon>
        <taxon>Reticulomyxa</taxon>
    </lineage>
</organism>
<accession>X6MX45</accession>
<name>X6MX45_RETFI</name>